<dbReference type="EMBL" id="BGKA01000266">
    <property type="protein sequence ID" value="GBH20673.1"/>
    <property type="molecule type" value="Genomic_DNA"/>
</dbReference>
<reference evidence="3 6" key="1">
    <citation type="submission" date="2017-11" db="EMBL/GenBank/DDBJ databases">
        <title>Complete DNA Sequence of Pseudomonas syringae pv. actinidiae, biovar 5 (Psa5).</title>
        <authorList>
            <person name="Butler M."/>
            <person name="Taiaroa G."/>
            <person name="Sumpter N."/>
            <person name="Poulter R."/>
        </authorList>
    </citation>
    <scope>NUCLEOTIDE SEQUENCE [LARGE SCALE GENOMIC DNA]</scope>
    <source>
        <strain evidence="3 6">MAFF212063</strain>
    </source>
</reference>
<dbReference type="FunFam" id="3.90.226.10:FF:000092">
    <property type="entry name" value="Malonate decarboxylase, beta subunit"/>
    <property type="match status" value="1"/>
</dbReference>
<dbReference type="PANTHER" id="PTHR42995">
    <property type="entry name" value="ACETYL-COENZYME A CARBOXYLASE CARBOXYL TRANSFERASE SUBUNIT BETA, CHLOROPLASTIC"/>
    <property type="match status" value="1"/>
</dbReference>
<name>A0A0K8LTF4_PSESF</name>
<dbReference type="AlphaFoldDB" id="A0A0K8LTF4"/>
<evidence type="ECO:0000256" key="1">
    <source>
        <dbReference type="ARBA" id="ARBA00022679"/>
    </source>
</evidence>
<dbReference type="Pfam" id="PF01039">
    <property type="entry name" value="Carboxyl_trans"/>
    <property type="match status" value="1"/>
</dbReference>
<evidence type="ECO:0000313" key="4">
    <source>
        <dbReference type="EMBL" id="GBH07775.1"/>
    </source>
</evidence>
<dbReference type="RefSeq" id="WP_003378781.1">
    <property type="nucleotide sequence ID" value="NZ_AP019411.1"/>
</dbReference>
<dbReference type="InterPro" id="IPR034733">
    <property type="entry name" value="AcCoA_carboxyl_beta"/>
</dbReference>
<evidence type="ECO:0000313" key="5">
    <source>
        <dbReference type="EMBL" id="GBH20673.1"/>
    </source>
</evidence>
<dbReference type="PROSITE" id="PS50980">
    <property type="entry name" value="COA_CT_NTER"/>
    <property type="match status" value="1"/>
</dbReference>
<organism evidence="5 8">
    <name type="scientific">Pseudomonas syringae pv. actinidiae</name>
    <dbReference type="NCBI Taxonomy" id="103796"/>
    <lineage>
        <taxon>Bacteria</taxon>
        <taxon>Pseudomonadati</taxon>
        <taxon>Pseudomonadota</taxon>
        <taxon>Gammaproteobacteria</taxon>
        <taxon>Pseudomonadales</taxon>
        <taxon>Pseudomonadaceae</taxon>
        <taxon>Pseudomonas</taxon>
        <taxon>Pseudomonas syringae</taxon>
    </lineage>
</organism>
<protein>
    <submittedName>
        <fullName evidence="5">Acetyl-CoA carboxylase beta subunit</fullName>
    </submittedName>
    <submittedName>
        <fullName evidence="3">Biotin-independent malonate decarboxylase subunit beta</fullName>
    </submittedName>
</protein>
<evidence type="ECO:0000313" key="6">
    <source>
        <dbReference type="Proteomes" id="UP000230024"/>
    </source>
</evidence>
<feature type="domain" description="CoA carboxyltransferase N-terminal" evidence="2">
    <location>
        <begin position="1"/>
        <end position="194"/>
    </location>
</feature>
<evidence type="ECO:0000313" key="7">
    <source>
        <dbReference type="Proteomes" id="UP000247480"/>
    </source>
</evidence>
<dbReference type="GO" id="GO:2001295">
    <property type="term" value="P:malonyl-CoA biosynthetic process"/>
    <property type="evidence" value="ECO:0007669"/>
    <property type="project" value="TreeGrafter"/>
</dbReference>
<dbReference type="GO" id="GO:0003989">
    <property type="term" value="F:acetyl-CoA carboxylase activity"/>
    <property type="evidence" value="ECO:0007669"/>
    <property type="project" value="TreeGrafter"/>
</dbReference>
<dbReference type="EMBL" id="CP024712">
    <property type="protein sequence ID" value="ATV16064.1"/>
    <property type="molecule type" value="Genomic_DNA"/>
</dbReference>
<dbReference type="Proteomes" id="UP000248291">
    <property type="component" value="Unassembled WGS sequence"/>
</dbReference>
<evidence type="ECO:0000259" key="2">
    <source>
        <dbReference type="PROSITE" id="PS50980"/>
    </source>
</evidence>
<dbReference type="InterPro" id="IPR029045">
    <property type="entry name" value="ClpP/crotonase-like_dom_sf"/>
</dbReference>
<dbReference type="NCBIfam" id="NF005530">
    <property type="entry name" value="PRK07189.1"/>
    <property type="match status" value="1"/>
</dbReference>
<dbReference type="SUPFAM" id="SSF52096">
    <property type="entry name" value="ClpP/crotonase"/>
    <property type="match status" value="1"/>
</dbReference>
<reference evidence="4 7" key="2">
    <citation type="submission" date="2018-04" db="EMBL/GenBank/DDBJ databases">
        <title>Draft genome sequence of Pseudomonas syringae pv. actinidiae biovar 1 strains isolated from kiwifruit in Kagawa prefecture.</title>
        <authorList>
            <person name="Tabuchi M."/>
            <person name="Saito M."/>
            <person name="Fujiwara S."/>
            <person name="Sasa N."/>
            <person name="Akimitsu K."/>
            <person name="Gomi K."/>
            <person name="Konishi-Sugita S."/>
            <person name="Hamano K."/>
            <person name="Kataoka I."/>
        </authorList>
    </citation>
    <scope>NUCLEOTIDE SEQUENCE [LARGE SCALE GENOMIC DNA]</scope>
    <source>
        <strain evidence="4 7">MAFF212206</strain>
    </source>
</reference>
<sequence length="283" mass="29934">MTDNARLLSQHSFIELGARQRARALLDAGSFRELLGPFDRVMSPWLAMQGVVPQADDGVVVAKGTVDGLPVVIAAIEGSFQGGSMGEVGGAKMAGALELAAEDNRNGIPTAAIVLLETGGVRLQEANLGLAAIAEIHAAMVDLRQYQPVIGVVAGSVGCFGGMSIAAGLCSYLLVTQEARLGLNGPQVIEQEAGIEEYDSRDRPFIWSLTGGEQRFASDLVDGFAADDVADIRQQVSGWLKQGVPATHRSGQYELFLQCLASLDTEPQIDPHSVRTLYQGARS</sequence>
<keyword evidence="1" id="KW-0808">Transferase</keyword>
<dbReference type="GO" id="GO:0005975">
    <property type="term" value="P:carbohydrate metabolic process"/>
    <property type="evidence" value="ECO:0007669"/>
    <property type="project" value="InterPro"/>
</dbReference>
<dbReference type="EMBL" id="BGJZ01000056">
    <property type="protein sequence ID" value="GBH07775.1"/>
    <property type="molecule type" value="Genomic_DNA"/>
</dbReference>
<dbReference type="SMR" id="A0A0K8LTF4"/>
<dbReference type="Gene3D" id="3.90.226.10">
    <property type="entry name" value="2-enoyl-CoA Hydratase, Chain A, domain 1"/>
    <property type="match status" value="1"/>
</dbReference>
<dbReference type="InterPro" id="IPR017556">
    <property type="entry name" value="Malonate_beta"/>
</dbReference>
<dbReference type="GO" id="GO:0016831">
    <property type="term" value="F:carboxy-lyase activity"/>
    <property type="evidence" value="ECO:0007669"/>
    <property type="project" value="InterPro"/>
</dbReference>
<gene>
    <name evidence="3" type="ORF">CT122_03385</name>
    <name evidence="4" type="ORF">KPSA1_01135</name>
    <name evidence="5" type="ORF">KPSA3_06709</name>
</gene>
<dbReference type="Proteomes" id="UP000247480">
    <property type="component" value="Unassembled WGS sequence"/>
</dbReference>
<dbReference type="PANTHER" id="PTHR42995:SF1">
    <property type="entry name" value="MALONATE DECARBOXYLASE BETA SUBUNIT"/>
    <property type="match status" value="1"/>
</dbReference>
<dbReference type="GO" id="GO:0006633">
    <property type="term" value="P:fatty acid biosynthetic process"/>
    <property type="evidence" value="ECO:0007669"/>
    <property type="project" value="TreeGrafter"/>
</dbReference>
<dbReference type="Proteomes" id="UP000230024">
    <property type="component" value="Chromosome"/>
</dbReference>
<evidence type="ECO:0000313" key="3">
    <source>
        <dbReference type="EMBL" id="ATV16064.1"/>
    </source>
</evidence>
<dbReference type="InterPro" id="IPR011762">
    <property type="entry name" value="COA_CT_N"/>
</dbReference>
<proteinExistence type="predicted"/>
<dbReference type="NCBIfam" id="TIGR03133">
    <property type="entry name" value="malonate_beta"/>
    <property type="match status" value="1"/>
</dbReference>
<dbReference type="GO" id="GO:0016740">
    <property type="term" value="F:transferase activity"/>
    <property type="evidence" value="ECO:0007669"/>
    <property type="project" value="UniProtKB-KW"/>
</dbReference>
<reference evidence="5 8" key="3">
    <citation type="submission" date="2018-04" db="EMBL/GenBank/DDBJ databases">
        <title>Draft genome sequence of Pseudomonas syringae pv. actinidiae biovar 3 strains isolated from kiwifruit in Kagawa prefecture.</title>
        <authorList>
            <person name="Tabuchi M."/>
            <person name="Saito M."/>
            <person name="Fujiwara S."/>
            <person name="Sasa N."/>
            <person name="Akimitsu K."/>
            <person name="Gomi K."/>
            <person name="Konishi-Sugita S."/>
            <person name="Hamano K."/>
            <person name="Kataoka I."/>
        </authorList>
    </citation>
    <scope>NUCLEOTIDE SEQUENCE [LARGE SCALE GENOMIC DNA]</scope>
    <source>
        <strain evidence="5 8">MAFF212211</strain>
    </source>
</reference>
<accession>A0A0K8LTF4</accession>
<evidence type="ECO:0000313" key="8">
    <source>
        <dbReference type="Proteomes" id="UP000248291"/>
    </source>
</evidence>